<dbReference type="InterPro" id="IPR009060">
    <property type="entry name" value="UBA-like_sf"/>
</dbReference>
<evidence type="ECO:0000313" key="4">
    <source>
        <dbReference type="EMBL" id="KHJ34698.1"/>
    </source>
</evidence>
<evidence type="ECO:0000313" key="5">
    <source>
        <dbReference type="Proteomes" id="UP000030854"/>
    </source>
</evidence>
<name>A0A0B1P8X4_UNCNE</name>
<sequence>MAAPEPDSHNLSEQQKLALESYTAVTGQNIQEAIPLLRRSQWSVEIAISKFFDGEFPDPISEITTAQDFSLPRSTRQMNVQQGLLNGNKKSLSHEKQPDQAPRIVPQPETDMIRQPPYMLAILFTPFNLLCRLVSSSCNIFYYIFSFSNLRSQNFMSQRQSLGRRPLKPRDCAARLKREFEEEYGSNSLPFFEGGYAQALDLAKSHFKFLVILLISPEHDDTTNFVKETLLDPLVQEFLQKSENNIILWAGDVRDSEAYQVSSAVKCSKFPFTAVVAHTPNISSTSMSVILSISGTIDTAKYLSKLRVAIMKHEEQLSIARTNRSAQDLERNLRQQQDSAYERSLALDRERARLKKEADAAAAEAKRIEMNRQATAALYAEKKLQWRKWRSNSIKPEPGPDDKDIVKVALKMPENLGAGRVIRKFRANDGIEELYAYVECFELLQSDNHLTASKPMDYDHEYQFLLVQSLPRVVFHVNQGDTIGEKIGKNGNLIVELIVPEDQESKET</sequence>
<dbReference type="SMART" id="SM00594">
    <property type="entry name" value="UAS"/>
    <property type="match status" value="1"/>
</dbReference>
<protein>
    <submittedName>
        <fullName evidence="4">Putative ubx domain containing protein</fullName>
    </submittedName>
</protein>
<dbReference type="SUPFAM" id="SSF54236">
    <property type="entry name" value="Ubiquitin-like"/>
    <property type="match status" value="1"/>
</dbReference>
<dbReference type="Gene3D" id="3.10.20.90">
    <property type="entry name" value="Phosphatidylinositol 3-kinase Catalytic Subunit, Chain A, domain 1"/>
    <property type="match status" value="1"/>
</dbReference>
<reference evidence="4 5" key="1">
    <citation type="journal article" date="2014" name="BMC Genomics">
        <title>Adaptive genomic structural variation in the grape powdery mildew pathogen, Erysiphe necator.</title>
        <authorList>
            <person name="Jones L."/>
            <person name="Riaz S."/>
            <person name="Morales-Cruz A."/>
            <person name="Amrine K.C."/>
            <person name="McGuire B."/>
            <person name="Gubler W.D."/>
            <person name="Walker M.A."/>
            <person name="Cantu D."/>
        </authorList>
    </citation>
    <scope>NUCLEOTIDE SEQUENCE [LARGE SCALE GENOMIC DNA]</scope>
    <source>
        <strain evidence="5">c</strain>
    </source>
</reference>
<keyword evidence="5" id="KW-1185">Reference proteome</keyword>
<dbReference type="InterPro" id="IPR006577">
    <property type="entry name" value="UAS"/>
</dbReference>
<dbReference type="InterPro" id="IPR029071">
    <property type="entry name" value="Ubiquitin-like_domsf"/>
</dbReference>
<dbReference type="Pfam" id="PF14555">
    <property type="entry name" value="UBA_4"/>
    <property type="match status" value="1"/>
</dbReference>
<feature type="domain" description="UAS" evidence="3">
    <location>
        <begin position="175"/>
        <end position="307"/>
    </location>
</feature>
<accession>A0A0B1P8X4</accession>
<proteinExistence type="predicted"/>
<feature type="coiled-coil region" evidence="1">
    <location>
        <begin position="312"/>
        <end position="371"/>
    </location>
</feature>
<dbReference type="AlphaFoldDB" id="A0A0B1P8X4"/>
<dbReference type="InterPro" id="IPR050730">
    <property type="entry name" value="UBX_domain-protein"/>
</dbReference>
<gene>
    <name evidence="4" type="ORF">EV44_g2447</name>
</gene>
<dbReference type="HOGENOM" id="CLU_020031_2_0_1"/>
<dbReference type="InterPro" id="IPR036249">
    <property type="entry name" value="Thioredoxin-like_sf"/>
</dbReference>
<evidence type="ECO:0000256" key="1">
    <source>
        <dbReference type="SAM" id="Coils"/>
    </source>
</evidence>
<feature type="region of interest" description="Disordered" evidence="2">
    <location>
        <begin position="88"/>
        <end position="109"/>
    </location>
</feature>
<dbReference type="SUPFAM" id="SSF52833">
    <property type="entry name" value="Thioredoxin-like"/>
    <property type="match status" value="1"/>
</dbReference>
<dbReference type="Gene3D" id="3.40.30.10">
    <property type="entry name" value="Glutaredoxin"/>
    <property type="match status" value="1"/>
</dbReference>
<dbReference type="STRING" id="52586.A0A0B1P8X4"/>
<evidence type="ECO:0000256" key="2">
    <source>
        <dbReference type="SAM" id="MobiDB-lite"/>
    </source>
</evidence>
<dbReference type="CDD" id="cd14273">
    <property type="entry name" value="UBA_TAP-C_like"/>
    <property type="match status" value="1"/>
</dbReference>
<dbReference type="GO" id="GO:0043130">
    <property type="term" value="F:ubiquitin binding"/>
    <property type="evidence" value="ECO:0007669"/>
    <property type="project" value="TreeGrafter"/>
</dbReference>
<organism evidence="4 5">
    <name type="scientific">Uncinula necator</name>
    <name type="common">Grape powdery mildew</name>
    <dbReference type="NCBI Taxonomy" id="52586"/>
    <lineage>
        <taxon>Eukaryota</taxon>
        <taxon>Fungi</taxon>
        <taxon>Dikarya</taxon>
        <taxon>Ascomycota</taxon>
        <taxon>Pezizomycotina</taxon>
        <taxon>Leotiomycetes</taxon>
        <taxon>Erysiphales</taxon>
        <taxon>Erysiphaceae</taxon>
        <taxon>Erysiphe</taxon>
    </lineage>
</organism>
<dbReference type="Proteomes" id="UP000030854">
    <property type="component" value="Unassembled WGS sequence"/>
</dbReference>
<dbReference type="PANTHER" id="PTHR23322">
    <property type="entry name" value="FAS-ASSOCIATED PROTEIN"/>
    <property type="match status" value="1"/>
</dbReference>
<comment type="caution">
    <text evidence="4">The sequence shown here is derived from an EMBL/GenBank/DDBJ whole genome shotgun (WGS) entry which is preliminary data.</text>
</comment>
<dbReference type="EMBL" id="JNVN01000742">
    <property type="protein sequence ID" value="KHJ34698.1"/>
    <property type="molecule type" value="Genomic_DNA"/>
</dbReference>
<dbReference type="GO" id="GO:0005783">
    <property type="term" value="C:endoplasmic reticulum"/>
    <property type="evidence" value="ECO:0007669"/>
    <property type="project" value="TreeGrafter"/>
</dbReference>
<dbReference type="OMA" id="VYAFVEC"/>
<keyword evidence="1" id="KW-0175">Coiled coil</keyword>
<dbReference type="PANTHER" id="PTHR23322:SF1">
    <property type="entry name" value="FAS-ASSOCIATED FACTOR 2"/>
    <property type="match status" value="1"/>
</dbReference>
<dbReference type="SUPFAM" id="SSF46934">
    <property type="entry name" value="UBA-like"/>
    <property type="match status" value="1"/>
</dbReference>
<evidence type="ECO:0000259" key="3">
    <source>
        <dbReference type="SMART" id="SM00594"/>
    </source>
</evidence>
<dbReference type="GO" id="GO:0036503">
    <property type="term" value="P:ERAD pathway"/>
    <property type="evidence" value="ECO:0007669"/>
    <property type="project" value="TreeGrafter"/>
</dbReference>